<dbReference type="PROSITE" id="PS00019">
    <property type="entry name" value="ACTININ_1"/>
    <property type="match status" value="1"/>
</dbReference>
<sequence length="1148" mass="129372">MMAGHEWEDWFEREEFIGQISDIRVQNLQVEREEVQKRTFTRWMNLHLEKCDPPIEVHDLFHDIQDGRILMALLEELSGCKLLQGYKKSSHRIFRLNNIAKVLSFLEERNVKLVSIDATDVADGNSSIVLGLIWNIILFFQIKELTGNIRSQFPSSSSLSSIPTSSDSDTSLCSTPSDDRQLLSMAIKEQSKAIKKLLQWVQKRTRKYGVAVQDFGKSWTSGLAFLAVIKSIDTSQVDMRKALLRNARENLEDAFRIAHYSLGIPRLLEPEDLTINTPDEQSIITYVAQFLEYFPGMEEPEEPCQLIERSVSMGRLNFRDSDADRARNDPHQSRVKERSYRFQGDYVPPPPKILISSVSEDKSATSTRFTPAAARSWSTEDFLSDSPHMETISSHVVEDTKEPIIEDKLSYTQSTTSSSVPECVNTDSVLGDSAVSSPESWIESDFGAMSERFCESQSDISLCDSGTVWDVYHAIPVDVTPHDEGFVPSLDDRDADEQSYEHNETDSKASVGRTQELSEGDSEKKEKEGEVLTKTEANQDVVRDQINDELTEEADAQEKDERLEPSSELYVWPDVLVNTGAHPLEMENTNQSGLDLNDDLPIPDHFGELTKQTSVEESTYKEHECLRELVDSFVDAQGHEGPMNVQNENVKVSEEEAAVETECRKTDYPSGEDRDDRDDSRLKLEKDEGVLETSQEVLVYRLHLQENSLTDRDGTLLNTNTTKQEGAPSIPLISISTEPEEEEEEESEEKACDKDGQAQTGGEEMHQPETTGLGGTDPDVSVSHNSSELNGDSSHDDHRNPVEMSWHLDDANEPSLMNSSNPDTSIPFTMDNMEIGEPNQECQHLQDTCETDATDKELTGWTLSSHDTSQPLNTDQDSRDTVSTKTQQSLFNPVESELTERTGILCHETDNESKNVDFLYADFDRSSPAEDVVDLIEPMDLFYPDKEELQFTEPLYTEMQSWPSVLSVSALEPAPASETLLDDQPLTLLCEDWRNGVDLMQDKVITGINQESHELLHGEKIRGPWGDGVPADHSDVSETEQQSSGSAVENTEPLRSDVDRPSQREDVDSLIPTVLRHRKRASLTESAQDCQRAVTAATRRADEADTVCWSDSSELYLILLLWLLLYCFWLLPQLDLKTLPSLLLNFNH</sequence>
<dbReference type="FunFam" id="1.10.418.10:FF:000063">
    <property type="entry name" value="Calmin"/>
    <property type="match status" value="1"/>
</dbReference>
<feature type="region of interest" description="Disordered" evidence="10">
    <location>
        <begin position="1020"/>
        <end position="1063"/>
    </location>
</feature>
<dbReference type="InterPro" id="IPR001589">
    <property type="entry name" value="Actinin_actin-bd_CS"/>
</dbReference>
<feature type="domain" description="Calponin-homology (CH)" evidence="11">
    <location>
        <begin position="191"/>
        <end position="295"/>
    </location>
</feature>
<evidence type="ECO:0000313" key="13">
    <source>
        <dbReference type="Proteomes" id="UP000693946"/>
    </source>
</evidence>
<dbReference type="InterPro" id="IPR001715">
    <property type="entry name" value="CH_dom"/>
</dbReference>
<feature type="region of interest" description="Disordered" evidence="10">
    <location>
        <begin position="862"/>
        <end position="896"/>
    </location>
</feature>
<evidence type="ECO:0000256" key="7">
    <source>
        <dbReference type="ARBA" id="ARBA00023203"/>
    </source>
</evidence>
<dbReference type="GO" id="GO:0005737">
    <property type="term" value="C:cytoplasm"/>
    <property type="evidence" value="ECO:0007669"/>
    <property type="project" value="TreeGrafter"/>
</dbReference>
<evidence type="ECO:0000259" key="11">
    <source>
        <dbReference type="PROSITE" id="PS50021"/>
    </source>
</evidence>
<dbReference type="GO" id="GO:0007097">
    <property type="term" value="P:nuclear migration"/>
    <property type="evidence" value="ECO:0007669"/>
    <property type="project" value="TreeGrafter"/>
</dbReference>
<dbReference type="AlphaFoldDB" id="A0AAV6S3V5"/>
<dbReference type="InterPro" id="IPR052403">
    <property type="entry name" value="LINC-complex_assoc"/>
</dbReference>
<gene>
    <name evidence="12" type="ORF">JOB18_023073</name>
</gene>
<dbReference type="PANTHER" id="PTHR47535:SF9">
    <property type="entry name" value="CALPONIN-HOMOLOGY (CH) DOMAIN-CONTAINING PROTEIN"/>
    <property type="match status" value="1"/>
</dbReference>
<feature type="compositionally biased region" description="Acidic residues" evidence="10">
    <location>
        <begin position="738"/>
        <end position="748"/>
    </location>
</feature>
<dbReference type="FunFam" id="1.10.418.10:FF:000057">
    <property type="entry name" value="Calmin"/>
    <property type="match status" value="1"/>
</dbReference>
<feature type="compositionally biased region" description="Low complexity" evidence="10">
    <location>
        <begin position="728"/>
        <end position="737"/>
    </location>
</feature>
<keyword evidence="7" id="KW-0009">Actin-binding</keyword>
<dbReference type="SMART" id="SM00033">
    <property type="entry name" value="CH"/>
    <property type="match status" value="2"/>
</dbReference>
<dbReference type="PROSITE" id="PS50021">
    <property type="entry name" value="CH"/>
    <property type="match status" value="2"/>
</dbReference>
<evidence type="ECO:0000256" key="3">
    <source>
        <dbReference type="ARBA" id="ARBA00022692"/>
    </source>
</evidence>
<feature type="region of interest" description="Disordered" evidence="10">
    <location>
        <begin position="712"/>
        <end position="802"/>
    </location>
</feature>
<proteinExistence type="predicted"/>
<dbReference type="Proteomes" id="UP000693946">
    <property type="component" value="Linkage Group LG16"/>
</dbReference>
<feature type="compositionally biased region" description="Low complexity" evidence="10">
    <location>
        <begin position="154"/>
        <end position="176"/>
    </location>
</feature>
<feature type="domain" description="Calponin-homology (CH)" evidence="11">
    <location>
        <begin position="34"/>
        <end position="141"/>
    </location>
</feature>
<comment type="caution">
    <text evidence="12">The sequence shown here is derived from an EMBL/GenBank/DDBJ whole genome shotgun (WGS) entry which is preliminary data.</text>
</comment>
<protein>
    <recommendedName>
        <fullName evidence="8">Calmin</fullName>
    </recommendedName>
    <alternativeName>
        <fullName evidence="9">Calponin-like transmembrane domain protein</fullName>
    </alternativeName>
</protein>
<feature type="compositionally biased region" description="Polar residues" evidence="10">
    <location>
        <begin position="862"/>
        <end position="875"/>
    </location>
</feature>
<feature type="region of interest" description="Disordered" evidence="10">
    <location>
        <begin position="153"/>
        <end position="176"/>
    </location>
</feature>
<dbReference type="PROSITE" id="PS00020">
    <property type="entry name" value="ACTININ_2"/>
    <property type="match status" value="1"/>
</dbReference>
<name>A0AAV6S3V5_SOLSE</name>
<feature type="compositionally biased region" description="Basic and acidic residues" evidence="10">
    <location>
        <begin position="1052"/>
        <end position="1063"/>
    </location>
</feature>
<feature type="region of interest" description="Disordered" evidence="10">
    <location>
        <begin position="480"/>
        <end position="543"/>
    </location>
</feature>
<evidence type="ECO:0000256" key="2">
    <source>
        <dbReference type="ARBA" id="ARBA00022553"/>
    </source>
</evidence>
<comment type="subcellular location">
    <subcellularLocation>
        <location evidence="1">Membrane</location>
        <topology evidence="1">Single-pass type IV membrane protein</topology>
    </subcellularLocation>
</comment>
<feature type="compositionally biased region" description="Polar residues" evidence="10">
    <location>
        <begin position="782"/>
        <end position="792"/>
    </location>
</feature>
<dbReference type="Pfam" id="PF00307">
    <property type="entry name" value="CH"/>
    <property type="match status" value="2"/>
</dbReference>
<keyword evidence="5" id="KW-1133">Transmembrane helix</keyword>
<evidence type="ECO:0000256" key="1">
    <source>
        <dbReference type="ARBA" id="ARBA00004211"/>
    </source>
</evidence>
<evidence type="ECO:0000256" key="6">
    <source>
        <dbReference type="ARBA" id="ARBA00023136"/>
    </source>
</evidence>
<evidence type="ECO:0000256" key="5">
    <source>
        <dbReference type="ARBA" id="ARBA00022989"/>
    </source>
</evidence>
<dbReference type="EMBL" id="JAGKHQ010000008">
    <property type="protein sequence ID" value="KAG7510496.1"/>
    <property type="molecule type" value="Genomic_DNA"/>
</dbReference>
<dbReference type="GO" id="GO:0034993">
    <property type="term" value="C:meiotic nuclear membrane microtubule tethering complex"/>
    <property type="evidence" value="ECO:0007669"/>
    <property type="project" value="TreeGrafter"/>
</dbReference>
<keyword evidence="13" id="KW-1185">Reference proteome</keyword>
<dbReference type="GO" id="GO:0005640">
    <property type="term" value="C:nuclear outer membrane"/>
    <property type="evidence" value="ECO:0007669"/>
    <property type="project" value="TreeGrafter"/>
</dbReference>
<feature type="compositionally biased region" description="Basic and acidic residues" evidence="10">
    <location>
        <begin position="521"/>
        <end position="533"/>
    </location>
</feature>
<dbReference type="PANTHER" id="PTHR47535">
    <property type="entry name" value="MUSCLE-SPECIFIC PROTEIN 300 KDA, ISOFORM G"/>
    <property type="match status" value="1"/>
</dbReference>
<accession>A0AAV6S3V5</accession>
<dbReference type="GO" id="GO:0051015">
    <property type="term" value="F:actin filament binding"/>
    <property type="evidence" value="ECO:0007669"/>
    <property type="project" value="TreeGrafter"/>
</dbReference>
<feature type="compositionally biased region" description="Polar residues" evidence="10">
    <location>
        <begin position="1039"/>
        <end position="1049"/>
    </location>
</feature>
<reference evidence="12 13" key="1">
    <citation type="journal article" date="2021" name="Sci. Rep.">
        <title>Chromosome anchoring in Senegalese sole (Solea senegalensis) reveals sex-associated markers and genome rearrangements in flatfish.</title>
        <authorList>
            <person name="Guerrero-Cozar I."/>
            <person name="Gomez-Garrido J."/>
            <person name="Berbel C."/>
            <person name="Martinez-Blanch J.F."/>
            <person name="Alioto T."/>
            <person name="Claros M.G."/>
            <person name="Gagnaire P.A."/>
            <person name="Manchado M."/>
        </authorList>
    </citation>
    <scope>NUCLEOTIDE SEQUENCE [LARGE SCALE GENOMIC DNA]</scope>
    <source>
        <strain evidence="12">Sse05_10M</strain>
    </source>
</reference>
<evidence type="ECO:0000256" key="10">
    <source>
        <dbReference type="SAM" id="MobiDB-lite"/>
    </source>
</evidence>
<feature type="compositionally biased region" description="Basic and acidic residues" evidence="10">
    <location>
        <begin position="793"/>
        <end position="802"/>
    </location>
</feature>
<keyword evidence="4" id="KW-0677">Repeat</keyword>
<evidence type="ECO:0000256" key="8">
    <source>
        <dbReference type="ARBA" id="ARBA00070333"/>
    </source>
</evidence>
<feature type="region of interest" description="Disordered" evidence="10">
    <location>
        <begin position="650"/>
        <end position="688"/>
    </location>
</feature>
<feature type="compositionally biased region" description="Basic and acidic residues" evidence="10">
    <location>
        <begin position="661"/>
        <end position="688"/>
    </location>
</feature>
<keyword evidence="6" id="KW-0472">Membrane</keyword>
<evidence type="ECO:0000256" key="9">
    <source>
        <dbReference type="ARBA" id="ARBA00082870"/>
    </source>
</evidence>
<keyword evidence="3" id="KW-0812">Transmembrane</keyword>
<keyword evidence="2" id="KW-0597">Phosphoprotein</keyword>
<evidence type="ECO:0000313" key="12">
    <source>
        <dbReference type="EMBL" id="KAG7510496.1"/>
    </source>
</evidence>
<evidence type="ECO:0000256" key="4">
    <source>
        <dbReference type="ARBA" id="ARBA00022737"/>
    </source>
</evidence>
<organism evidence="12 13">
    <name type="scientific">Solea senegalensis</name>
    <name type="common">Senegalese sole</name>
    <dbReference type="NCBI Taxonomy" id="28829"/>
    <lineage>
        <taxon>Eukaryota</taxon>
        <taxon>Metazoa</taxon>
        <taxon>Chordata</taxon>
        <taxon>Craniata</taxon>
        <taxon>Vertebrata</taxon>
        <taxon>Euteleostomi</taxon>
        <taxon>Actinopterygii</taxon>
        <taxon>Neopterygii</taxon>
        <taxon>Teleostei</taxon>
        <taxon>Neoteleostei</taxon>
        <taxon>Acanthomorphata</taxon>
        <taxon>Carangaria</taxon>
        <taxon>Pleuronectiformes</taxon>
        <taxon>Pleuronectoidei</taxon>
        <taxon>Soleidae</taxon>
        <taxon>Solea</taxon>
    </lineage>
</organism>